<dbReference type="GeneID" id="54782040"/>
<organism evidence="3 4">
    <name type="scientific">Diutina rugosa</name>
    <name type="common">Yeast</name>
    <name type="synonym">Candida rugosa</name>
    <dbReference type="NCBI Taxonomy" id="5481"/>
    <lineage>
        <taxon>Eukaryota</taxon>
        <taxon>Fungi</taxon>
        <taxon>Dikarya</taxon>
        <taxon>Ascomycota</taxon>
        <taxon>Saccharomycotina</taxon>
        <taxon>Pichiomycetes</taxon>
        <taxon>Debaryomycetaceae</taxon>
        <taxon>Diutina</taxon>
    </lineage>
</organism>
<feature type="chain" id="PRO_5025062573" description="Secreted protein" evidence="2">
    <location>
        <begin position="28"/>
        <end position="107"/>
    </location>
</feature>
<feature type="compositionally biased region" description="Polar residues" evidence="1">
    <location>
        <begin position="56"/>
        <end position="71"/>
    </location>
</feature>
<evidence type="ECO:0000256" key="1">
    <source>
        <dbReference type="SAM" id="MobiDB-lite"/>
    </source>
</evidence>
<proteinExistence type="predicted"/>
<feature type="signal peptide" evidence="2">
    <location>
        <begin position="1"/>
        <end position="27"/>
    </location>
</feature>
<evidence type="ECO:0008006" key="5">
    <source>
        <dbReference type="Google" id="ProtNLM"/>
    </source>
</evidence>
<keyword evidence="4" id="KW-1185">Reference proteome</keyword>
<sequence>MQFANVVAGSLVAAAAVSAAPIAQAQAQDLSFLADSGFWSSASTLASAMSKILDTGKSSNPETSKAVTDGTSSAPAGSSGLIGSLINGFTSILTGGQGIGGVLNAII</sequence>
<dbReference type="AlphaFoldDB" id="A0A642UL42"/>
<evidence type="ECO:0000313" key="3">
    <source>
        <dbReference type="EMBL" id="KAA8901019.1"/>
    </source>
</evidence>
<dbReference type="RefSeq" id="XP_034011642.1">
    <property type="nucleotide sequence ID" value="XM_034156145.1"/>
</dbReference>
<keyword evidence="2" id="KW-0732">Signal</keyword>
<evidence type="ECO:0000313" key="4">
    <source>
        <dbReference type="Proteomes" id="UP000449547"/>
    </source>
</evidence>
<reference evidence="3 4" key="1">
    <citation type="submission" date="2019-07" db="EMBL/GenBank/DDBJ databases">
        <title>Genome assembly of two rare yeast pathogens: Diutina rugosa and Trichomonascus ciferrii.</title>
        <authorList>
            <person name="Mixao V."/>
            <person name="Saus E."/>
            <person name="Hansen A."/>
            <person name="Lass-Flor C."/>
            <person name="Gabaldon T."/>
        </authorList>
    </citation>
    <scope>NUCLEOTIDE SEQUENCE [LARGE SCALE GENOMIC DNA]</scope>
    <source>
        <strain evidence="3 4">CBS 613</strain>
    </source>
</reference>
<comment type="caution">
    <text evidence="3">The sequence shown here is derived from an EMBL/GenBank/DDBJ whole genome shotgun (WGS) entry which is preliminary data.</text>
</comment>
<dbReference type="Proteomes" id="UP000449547">
    <property type="component" value="Unassembled WGS sequence"/>
</dbReference>
<dbReference type="VEuPathDB" id="FungiDB:DIURU_003389"/>
<protein>
    <recommendedName>
        <fullName evidence="5">Secreted protein</fullName>
    </recommendedName>
</protein>
<gene>
    <name evidence="3" type="ORF">DIURU_003389</name>
</gene>
<evidence type="ECO:0000256" key="2">
    <source>
        <dbReference type="SAM" id="SignalP"/>
    </source>
</evidence>
<feature type="region of interest" description="Disordered" evidence="1">
    <location>
        <begin position="54"/>
        <end position="77"/>
    </location>
</feature>
<accession>A0A642UL42</accession>
<dbReference type="EMBL" id="SWFT01000105">
    <property type="protein sequence ID" value="KAA8901019.1"/>
    <property type="molecule type" value="Genomic_DNA"/>
</dbReference>
<name>A0A642UL42_DIURU</name>